<dbReference type="AlphaFoldDB" id="A0A0A9AQ51"/>
<name>A0A0A9AQ51_ARUDO</name>
<sequence length="51" mass="5779">MSSRSHRDQLNSGKLQLTLAPFLVHDTLSVTTHKYLMFCAGFGQTCETDYK</sequence>
<evidence type="ECO:0000313" key="1">
    <source>
        <dbReference type="EMBL" id="JAD51045.1"/>
    </source>
</evidence>
<dbReference type="EMBL" id="GBRH01246850">
    <property type="protein sequence ID" value="JAD51045.1"/>
    <property type="molecule type" value="Transcribed_RNA"/>
</dbReference>
<proteinExistence type="predicted"/>
<accession>A0A0A9AQ51</accession>
<organism evidence="1">
    <name type="scientific">Arundo donax</name>
    <name type="common">Giant reed</name>
    <name type="synonym">Donax arundinaceus</name>
    <dbReference type="NCBI Taxonomy" id="35708"/>
    <lineage>
        <taxon>Eukaryota</taxon>
        <taxon>Viridiplantae</taxon>
        <taxon>Streptophyta</taxon>
        <taxon>Embryophyta</taxon>
        <taxon>Tracheophyta</taxon>
        <taxon>Spermatophyta</taxon>
        <taxon>Magnoliopsida</taxon>
        <taxon>Liliopsida</taxon>
        <taxon>Poales</taxon>
        <taxon>Poaceae</taxon>
        <taxon>PACMAD clade</taxon>
        <taxon>Arundinoideae</taxon>
        <taxon>Arundineae</taxon>
        <taxon>Arundo</taxon>
    </lineage>
</organism>
<reference evidence="1" key="2">
    <citation type="journal article" date="2015" name="Data Brief">
        <title>Shoot transcriptome of the giant reed, Arundo donax.</title>
        <authorList>
            <person name="Barrero R.A."/>
            <person name="Guerrero F.D."/>
            <person name="Moolhuijzen P."/>
            <person name="Goolsby J.A."/>
            <person name="Tidwell J."/>
            <person name="Bellgard S.E."/>
            <person name="Bellgard M.I."/>
        </authorList>
    </citation>
    <scope>NUCLEOTIDE SEQUENCE</scope>
    <source>
        <tissue evidence="1">Shoot tissue taken approximately 20 cm above the soil surface</tissue>
    </source>
</reference>
<reference evidence="1" key="1">
    <citation type="submission" date="2014-09" db="EMBL/GenBank/DDBJ databases">
        <authorList>
            <person name="Magalhaes I.L.F."/>
            <person name="Oliveira U."/>
            <person name="Santos F.R."/>
            <person name="Vidigal T.H.D.A."/>
            <person name="Brescovit A.D."/>
            <person name="Santos A.J."/>
        </authorList>
    </citation>
    <scope>NUCLEOTIDE SEQUENCE</scope>
    <source>
        <tissue evidence="1">Shoot tissue taken approximately 20 cm above the soil surface</tissue>
    </source>
</reference>
<protein>
    <submittedName>
        <fullName evidence="1">Uncharacterized protein</fullName>
    </submittedName>
</protein>